<organism evidence="1 2">
    <name type="scientific">Smallanthus sonchifolius</name>
    <dbReference type="NCBI Taxonomy" id="185202"/>
    <lineage>
        <taxon>Eukaryota</taxon>
        <taxon>Viridiplantae</taxon>
        <taxon>Streptophyta</taxon>
        <taxon>Embryophyta</taxon>
        <taxon>Tracheophyta</taxon>
        <taxon>Spermatophyta</taxon>
        <taxon>Magnoliopsida</taxon>
        <taxon>eudicotyledons</taxon>
        <taxon>Gunneridae</taxon>
        <taxon>Pentapetalae</taxon>
        <taxon>asterids</taxon>
        <taxon>campanulids</taxon>
        <taxon>Asterales</taxon>
        <taxon>Asteraceae</taxon>
        <taxon>Asteroideae</taxon>
        <taxon>Heliantheae alliance</taxon>
        <taxon>Millerieae</taxon>
        <taxon>Smallanthus</taxon>
    </lineage>
</organism>
<reference evidence="2" key="1">
    <citation type="journal article" date="2022" name="Mol. Ecol. Resour.">
        <title>The genomes of chicory, endive, great burdock and yacon provide insights into Asteraceae palaeo-polyploidization history and plant inulin production.</title>
        <authorList>
            <person name="Fan W."/>
            <person name="Wang S."/>
            <person name="Wang H."/>
            <person name="Wang A."/>
            <person name="Jiang F."/>
            <person name="Liu H."/>
            <person name="Zhao H."/>
            <person name="Xu D."/>
            <person name="Zhang Y."/>
        </authorList>
    </citation>
    <scope>NUCLEOTIDE SEQUENCE [LARGE SCALE GENOMIC DNA]</scope>
    <source>
        <strain evidence="2">cv. Yunnan</strain>
    </source>
</reference>
<gene>
    <name evidence="1" type="ORF">L1987_45440</name>
</gene>
<name>A0ACB9FY13_9ASTR</name>
<sequence>MQPSQASRTRQIVKAATLSTTGGSFLVLSGLKLTGTVIALTMVTPLLLIFSPVLIPAGITIFLLAIGFLASGGFGLAAFAVLSLMYKCVKSRHPNDTDSSDQTRQTMGHKA</sequence>
<reference evidence="1 2" key="2">
    <citation type="journal article" date="2022" name="Mol. Ecol. Resour.">
        <title>The genomes of chicory, endive, great burdock and yacon provide insights into Asteraceae paleo-polyploidization history and plant inulin production.</title>
        <authorList>
            <person name="Fan W."/>
            <person name="Wang S."/>
            <person name="Wang H."/>
            <person name="Wang A."/>
            <person name="Jiang F."/>
            <person name="Liu H."/>
            <person name="Zhao H."/>
            <person name="Xu D."/>
            <person name="Zhang Y."/>
        </authorList>
    </citation>
    <scope>NUCLEOTIDE SEQUENCE [LARGE SCALE GENOMIC DNA]</scope>
    <source>
        <strain evidence="2">cv. Yunnan</strain>
        <tissue evidence="1">Leaves</tissue>
    </source>
</reference>
<protein>
    <submittedName>
        <fullName evidence="1">Uncharacterized protein</fullName>
    </submittedName>
</protein>
<dbReference type="EMBL" id="CM042032">
    <property type="protein sequence ID" value="KAI3775691.1"/>
    <property type="molecule type" value="Genomic_DNA"/>
</dbReference>
<comment type="caution">
    <text evidence="1">The sequence shown here is derived from an EMBL/GenBank/DDBJ whole genome shotgun (WGS) entry which is preliminary data.</text>
</comment>
<accession>A0ACB9FY13</accession>
<proteinExistence type="predicted"/>
<evidence type="ECO:0000313" key="1">
    <source>
        <dbReference type="EMBL" id="KAI3775691.1"/>
    </source>
</evidence>
<keyword evidence="2" id="KW-1185">Reference proteome</keyword>
<dbReference type="Proteomes" id="UP001056120">
    <property type="component" value="Linkage Group LG15"/>
</dbReference>
<evidence type="ECO:0000313" key="2">
    <source>
        <dbReference type="Proteomes" id="UP001056120"/>
    </source>
</evidence>